<reference evidence="2" key="1">
    <citation type="submission" date="2021-01" db="EMBL/GenBank/DDBJ databases">
        <authorList>
            <person name="Kaushik A."/>
        </authorList>
    </citation>
    <scope>NUCLEOTIDE SEQUENCE</scope>
    <source>
        <strain evidence="2">AG4-RS23</strain>
    </source>
</reference>
<feature type="region of interest" description="Disordered" evidence="1">
    <location>
        <begin position="146"/>
        <end position="195"/>
    </location>
</feature>
<sequence length="208" mass="23119">MSVSNVSPQFFETTVDAYDPDYHWGGVSIYPEGPIPSGDQYPGLPAGMTLPPGLPINLDYFVTPAPPHLAHIPLECPGAPRPDKKPVKRKAVKLAPLQINSKPRQCMGIYGPTRRLPSNRPTFVYAYPCAAEERWAHLPEHLRPLEENPRVQTHNSIPLEVEDYESEPEFVSLQVSRPQQASDSTSSQSRPSAHVSKALQNFRAQFGE</sequence>
<name>A0A8H2XUN8_9AGAM</name>
<proteinExistence type="predicted"/>
<feature type="compositionally biased region" description="Polar residues" evidence="1">
    <location>
        <begin position="173"/>
        <end position="191"/>
    </location>
</feature>
<comment type="caution">
    <text evidence="2">The sequence shown here is derived from an EMBL/GenBank/DDBJ whole genome shotgun (WGS) entry which is preliminary data.</text>
</comment>
<evidence type="ECO:0000313" key="2">
    <source>
        <dbReference type="EMBL" id="CAE6434511.1"/>
    </source>
</evidence>
<dbReference type="Proteomes" id="UP000663861">
    <property type="component" value="Unassembled WGS sequence"/>
</dbReference>
<dbReference type="EMBL" id="CAJMWY010000452">
    <property type="protein sequence ID" value="CAE6434511.1"/>
    <property type="molecule type" value="Genomic_DNA"/>
</dbReference>
<organism evidence="2 3">
    <name type="scientific">Rhizoctonia solani</name>
    <dbReference type="NCBI Taxonomy" id="456999"/>
    <lineage>
        <taxon>Eukaryota</taxon>
        <taxon>Fungi</taxon>
        <taxon>Dikarya</taxon>
        <taxon>Basidiomycota</taxon>
        <taxon>Agaricomycotina</taxon>
        <taxon>Agaricomycetes</taxon>
        <taxon>Cantharellales</taxon>
        <taxon>Ceratobasidiaceae</taxon>
        <taxon>Rhizoctonia</taxon>
    </lineage>
</organism>
<gene>
    <name evidence="2" type="ORF">RDB_LOCUS30220</name>
</gene>
<evidence type="ECO:0000256" key="1">
    <source>
        <dbReference type="SAM" id="MobiDB-lite"/>
    </source>
</evidence>
<evidence type="ECO:0000313" key="3">
    <source>
        <dbReference type="Proteomes" id="UP000663861"/>
    </source>
</evidence>
<protein>
    <submittedName>
        <fullName evidence="2">Uncharacterized protein</fullName>
    </submittedName>
</protein>
<dbReference type="AlphaFoldDB" id="A0A8H2XUN8"/>
<accession>A0A8H2XUN8</accession>